<accession>A0A1C2DMS1</accession>
<proteinExistence type="predicted"/>
<comment type="caution">
    <text evidence="1">The sequence shown here is derived from an EMBL/GenBank/DDBJ whole genome shotgun (WGS) entry which is preliminary data.</text>
</comment>
<dbReference type="STRING" id="1566387.QV13_14320"/>
<evidence type="ECO:0000313" key="1">
    <source>
        <dbReference type="EMBL" id="OCX16057.1"/>
    </source>
</evidence>
<reference evidence="1 2" key="1">
    <citation type="submission" date="2016-08" db="EMBL/GenBank/DDBJ databases">
        <title>Whole genome sequence of Mesorhizobium sp. strain UASWS1009 isolated from industrial sewage.</title>
        <authorList>
            <person name="Crovadore J."/>
            <person name="Calmin G."/>
            <person name="Chablais R."/>
            <person name="Cochard B."/>
            <person name="Lefort F."/>
        </authorList>
    </citation>
    <scope>NUCLEOTIDE SEQUENCE [LARGE SCALE GENOMIC DNA]</scope>
    <source>
        <strain evidence="1 2">UASWS1009</strain>
    </source>
</reference>
<dbReference type="EMBL" id="MDEO01000033">
    <property type="protein sequence ID" value="OCX16057.1"/>
    <property type="molecule type" value="Genomic_DNA"/>
</dbReference>
<dbReference type="AlphaFoldDB" id="A0A1C2DMS1"/>
<gene>
    <name evidence="1" type="ORF">QV13_14320</name>
</gene>
<sequence length="101" mass="11310">MHYPCWGEWAVGIIVSESDSILTVVVAPQFEAFVLNAAVKFQIQFPELEVQVEHGAVAILCGDHSKVADLRRAFLHTLYREKIYTETLPLRANLIAAVTSR</sequence>
<name>A0A1C2DMS1_9HYPH</name>
<evidence type="ECO:0000313" key="2">
    <source>
        <dbReference type="Proteomes" id="UP000094412"/>
    </source>
</evidence>
<organism evidence="1 2">
    <name type="scientific">Mesorhizobium hungaricum</name>
    <dbReference type="NCBI Taxonomy" id="1566387"/>
    <lineage>
        <taxon>Bacteria</taxon>
        <taxon>Pseudomonadati</taxon>
        <taxon>Pseudomonadota</taxon>
        <taxon>Alphaproteobacteria</taxon>
        <taxon>Hyphomicrobiales</taxon>
        <taxon>Phyllobacteriaceae</taxon>
        <taxon>Mesorhizobium</taxon>
    </lineage>
</organism>
<keyword evidence="2" id="KW-1185">Reference proteome</keyword>
<dbReference type="Proteomes" id="UP000094412">
    <property type="component" value="Unassembled WGS sequence"/>
</dbReference>
<protein>
    <submittedName>
        <fullName evidence="1">Uncharacterized protein</fullName>
    </submittedName>
</protein>